<dbReference type="GO" id="GO:0004518">
    <property type="term" value="F:nuclease activity"/>
    <property type="evidence" value="ECO:0007669"/>
    <property type="project" value="UniProtKB-KW"/>
</dbReference>
<dbReference type="OrthoDB" id="5985645at2759"/>
<organism evidence="8 9">
    <name type="scientific">Paramuricea clavata</name>
    <name type="common">Red gorgonian</name>
    <name type="synonym">Violescent sea-whip</name>
    <dbReference type="NCBI Taxonomy" id="317549"/>
    <lineage>
        <taxon>Eukaryota</taxon>
        <taxon>Metazoa</taxon>
        <taxon>Cnidaria</taxon>
        <taxon>Anthozoa</taxon>
        <taxon>Octocorallia</taxon>
        <taxon>Malacalcyonacea</taxon>
        <taxon>Plexauridae</taxon>
        <taxon>Paramuricea</taxon>
    </lineage>
</organism>
<gene>
    <name evidence="8" type="ORF">PACLA_8A032969</name>
</gene>
<evidence type="ECO:0000313" key="9">
    <source>
        <dbReference type="Proteomes" id="UP001152795"/>
    </source>
</evidence>
<dbReference type="PANTHER" id="PTHR22930">
    <property type="match status" value="1"/>
</dbReference>
<protein>
    <submittedName>
        <fullName evidence="8">Uncharacterized protein</fullName>
    </submittedName>
</protein>
<dbReference type="InterPro" id="IPR027806">
    <property type="entry name" value="HARBI1_dom"/>
</dbReference>
<keyword evidence="6" id="KW-0378">Hydrolase</keyword>
<comment type="subcellular location">
    <subcellularLocation>
        <location evidence="2">Nucleus</location>
    </subcellularLocation>
</comment>
<dbReference type="EMBL" id="CACRXK020000451">
    <property type="protein sequence ID" value="CAB3981990.1"/>
    <property type="molecule type" value="Genomic_DNA"/>
</dbReference>
<sequence>MGIPACFEAIYGTHIPILAPTENHADYVNCKGYHSVVVQAVVDCKYLFRDIVIGWSGSVHDARVLSNSELFKIREQNKLLPEDYHVNVSGKLIGPVILGDPAYPLLPWFLKPYPENPNTIRQHRRFNYRLSRARVTVENAFGRWKGRFHRFLKRVDMDISNLIIVIAASCILHNICGMNNEEILLHWLEESSQATATFPQPDPLDNTHAQDDSVSIRDHFANYFKSAVGDDIGQGD</sequence>
<dbReference type="InterPro" id="IPR045249">
    <property type="entry name" value="HARBI1-like"/>
</dbReference>
<evidence type="ECO:0000256" key="2">
    <source>
        <dbReference type="ARBA" id="ARBA00004123"/>
    </source>
</evidence>
<dbReference type="GO" id="GO:0046872">
    <property type="term" value="F:metal ion binding"/>
    <property type="evidence" value="ECO:0007669"/>
    <property type="project" value="UniProtKB-KW"/>
</dbReference>
<dbReference type="GO" id="GO:0016787">
    <property type="term" value="F:hydrolase activity"/>
    <property type="evidence" value="ECO:0007669"/>
    <property type="project" value="UniProtKB-KW"/>
</dbReference>
<proteinExistence type="inferred from homology"/>
<name>A0A7D9DFC8_PARCT</name>
<comment type="similarity">
    <text evidence="3">Belongs to the HARBI1 family.</text>
</comment>
<keyword evidence="4" id="KW-0540">Nuclease</keyword>
<comment type="cofactor">
    <cofactor evidence="1">
        <name>a divalent metal cation</name>
        <dbReference type="ChEBI" id="CHEBI:60240"/>
    </cofactor>
</comment>
<dbReference type="Pfam" id="PF13359">
    <property type="entry name" value="DDE_Tnp_4"/>
    <property type="match status" value="1"/>
</dbReference>
<accession>A0A7D9DFC8</accession>
<evidence type="ECO:0000256" key="5">
    <source>
        <dbReference type="ARBA" id="ARBA00022723"/>
    </source>
</evidence>
<dbReference type="PANTHER" id="PTHR22930:SF85">
    <property type="entry name" value="GH03217P-RELATED"/>
    <property type="match status" value="1"/>
</dbReference>
<evidence type="ECO:0000313" key="8">
    <source>
        <dbReference type="EMBL" id="CAB3981990.1"/>
    </source>
</evidence>
<dbReference type="AlphaFoldDB" id="A0A7D9DFC8"/>
<keyword evidence="7" id="KW-0539">Nucleus</keyword>
<reference evidence="8" key="1">
    <citation type="submission" date="2020-04" db="EMBL/GenBank/DDBJ databases">
        <authorList>
            <person name="Alioto T."/>
            <person name="Alioto T."/>
            <person name="Gomez Garrido J."/>
        </authorList>
    </citation>
    <scope>NUCLEOTIDE SEQUENCE</scope>
    <source>
        <strain evidence="8">A484AB</strain>
    </source>
</reference>
<evidence type="ECO:0000256" key="7">
    <source>
        <dbReference type="ARBA" id="ARBA00023242"/>
    </source>
</evidence>
<evidence type="ECO:0000256" key="1">
    <source>
        <dbReference type="ARBA" id="ARBA00001968"/>
    </source>
</evidence>
<evidence type="ECO:0000256" key="4">
    <source>
        <dbReference type="ARBA" id="ARBA00022722"/>
    </source>
</evidence>
<evidence type="ECO:0000256" key="3">
    <source>
        <dbReference type="ARBA" id="ARBA00006958"/>
    </source>
</evidence>
<comment type="caution">
    <text evidence="8">The sequence shown here is derived from an EMBL/GenBank/DDBJ whole genome shotgun (WGS) entry which is preliminary data.</text>
</comment>
<keyword evidence="5" id="KW-0479">Metal-binding</keyword>
<dbReference type="Proteomes" id="UP001152795">
    <property type="component" value="Unassembled WGS sequence"/>
</dbReference>
<evidence type="ECO:0000256" key="6">
    <source>
        <dbReference type="ARBA" id="ARBA00022801"/>
    </source>
</evidence>
<dbReference type="GO" id="GO:0005634">
    <property type="term" value="C:nucleus"/>
    <property type="evidence" value="ECO:0007669"/>
    <property type="project" value="UniProtKB-SubCell"/>
</dbReference>
<keyword evidence="9" id="KW-1185">Reference proteome</keyword>